<dbReference type="SUPFAM" id="SSF46894">
    <property type="entry name" value="C-terminal effector domain of the bipartite response regulators"/>
    <property type="match status" value="1"/>
</dbReference>
<sequence length="78" mass="8800">DVATGPAVRDSRWAPLTRREREVAELVAEGLTNRQIAHRLVVVQRTVDSHVEHILAKLGFSARTQIAAWAIRQRRGHV</sequence>
<dbReference type="PRINTS" id="PR00038">
    <property type="entry name" value="HTHLUXR"/>
</dbReference>
<dbReference type="InterPro" id="IPR036388">
    <property type="entry name" value="WH-like_DNA-bd_sf"/>
</dbReference>
<dbReference type="SMART" id="SM00421">
    <property type="entry name" value="HTH_LUXR"/>
    <property type="match status" value="1"/>
</dbReference>
<accession>A0ABW3E7V5</accession>
<evidence type="ECO:0000313" key="5">
    <source>
        <dbReference type="EMBL" id="MFD0891279.1"/>
    </source>
</evidence>
<evidence type="ECO:0000256" key="1">
    <source>
        <dbReference type="ARBA" id="ARBA00023015"/>
    </source>
</evidence>
<keyword evidence="3" id="KW-0804">Transcription</keyword>
<reference evidence="6" key="1">
    <citation type="journal article" date="2019" name="Int. J. Syst. Evol. Microbiol.">
        <title>The Global Catalogue of Microorganisms (GCM) 10K type strain sequencing project: providing services to taxonomists for standard genome sequencing and annotation.</title>
        <authorList>
            <consortium name="The Broad Institute Genomics Platform"/>
            <consortium name="The Broad Institute Genome Sequencing Center for Infectious Disease"/>
            <person name="Wu L."/>
            <person name="Ma J."/>
        </authorList>
    </citation>
    <scope>NUCLEOTIDE SEQUENCE [LARGE SCALE GENOMIC DNA]</scope>
    <source>
        <strain evidence="6">CCUG 62974</strain>
    </source>
</reference>
<dbReference type="PANTHER" id="PTHR44688:SF16">
    <property type="entry name" value="DNA-BINDING TRANSCRIPTIONAL ACTIVATOR DEVR_DOSR"/>
    <property type="match status" value="1"/>
</dbReference>
<dbReference type="InterPro" id="IPR016032">
    <property type="entry name" value="Sig_transdc_resp-reg_C-effctor"/>
</dbReference>
<feature type="non-terminal residue" evidence="5">
    <location>
        <position position="1"/>
    </location>
</feature>
<evidence type="ECO:0000259" key="4">
    <source>
        <dbReference type="PROSITE" id="PS50043"/>
    </source>
</evidence>
<dbReference type="PROSITE" id="PS00622">
    <property type="entry name" value="HTH_LUXR_1"/>
    <property type="match status" value="1"/>
</dbReference>
<feature type="domain" description="HTH luxR-type" evidence="4">
    <location>
        <begin position="9"/>
        <end position="74"/>
    </location>
</feature>
<dbReference type="CDD" id="cd06170">
    <property type="entry name" value="LuxR_C_like"/>
    <property type="match status" value="1"/>
</dbReference>
<evidence type="ECO:0000256" key="2">
    <source>
        <dbReference type="ARBA" id="ARBA00023125"/>
    </source>
</evidence>
<protein>
    <submittedName>
        <fullName evidence="5">LuxR C-terminal-related transcriptional regulator</fullName>
    </submittedName>
</protein>
<gene>
    <name evidence="5" type="ORF">ACFQ08_42595</name>
</gene>
<dbReference type="Gene3D" id="1.10.10.10">
    <property type="entry name" value="Winged helix-like DNA-binding domain superfamily/Winged helix DNA-binding domain"/>
    <property type="match status" value="1"/>
</dbReference>
<comment type="caution">
    <text evidence="5">The sequence shown here is derived from an EMBL/GenBank/DDBJ whole genome shotgun (WGS) entry which is preliminary data.</text>
</comment>
<dbReference type="Proteomes" id="UP001597024">
    <property type="component" value="Unassembled WGS sequence"/>
</dbReference>
<organism evidence="5 6">
    <name type="scientific">Streptosporangium algeriense</name>
    <dbReference type="NCBI Taxonomy" id="1682748"/>
    <lineage>
        <taxon>Bacteria</taxon>
        <taxon>Bacillati</taxon>
        <taxon>Actinomycetota</taxon>
        <taxon>Actinomycetes</taxon>
        <taxon>Streptosporangiales</taxon>
        <taxon>Streptosporangiaceae</taxon>
        <taxon>Streptosporangium</taxon>
    </lineage>
</organism>
<evidence type="ECO:0000256" key="3">
    <source>
        <dbReference type="ARBA" id="ARBA00023163"/>
    </source>
</evidence>
<name>A0ABW3E7V5_9ACTN</name>
<evidence type="ECO:0000313" key="6">
    <source>
        <dbReference type="Proteomes" id="UP001597024"/>
    </source>
</evidence>
<dbReference type="InterPro" id="IPR000792">
    <property type="entry name" value="Tscrpt_reg_LuxR_C"/>
</dbReference>
<dbReference type="EMBL" id="JBHTHX010003044">
    <property type="protein sequence ID" value="MFD0891279.1"/>
    <property type="molecule type" value="Genomic_DNA"/>
</dbReference>
<dbReference type="Pfam" id="PF00196">
    <property type="entry name" value="GerE"/>
    <property type="match status" value="1"/>
</dbReference>
<dbReference type="PROSITE" id="PS50043">
    <property type="entry name" value="HTH_LUXR_2"/>
    <property type="match status" value="1"/>
</dbReference>
<proteinExistence type="predicted"/>
<keyword evidence="1" id="KW-0805">Transcription regulation</keyword>
<dbReference type="PANTHER" id="PTHR44688">
    <property type="entry name" value="DNA-BINDING TRANSCRIPTIONAL ACTIVATOR DEVR_DOSR"/>
    <property type="match status" value="1"/>
</dbReference>
<keyword evidence="6" id="KW-1185">Reference proteome</keyword>
<keyword evidence="2" id="KW-0238">DNA-binding</keyword>